<organism evidence="2 3">
    <name type="scientific">Peronospora farinosa</name>
    <dbReference type="NCBI Taxonomy" id="134698"/>
    <lineage>
        <taxon>Eukaryota</taxon>
        <taxon>Sar</taxon>
        <taxon>Stramenopiles</taxon>
        <taxon>Oomycota</taxon>
        <taxon>Peronosporomycetes</taxon>
        <taxon>Peronosporales</taxon>
        <taxon>Peronosporaceae</taxon>
        <taxon>Peronospora</taxon>
    </lineage>
</organism>
<evidence type="ECO:0000256" key="1">
    <source>
        <dbReference type="SAM" id="MobiDB-lite"/>
    </source>
</evidence>
<evidence type="ECO:0000313" key="3">
    <source>
        <dbReference type="Proteomes" id="UP001159659"/>
    </source>
</evidence>
<feature type="region of interest" description="Disordered" evidence="1">
    <location>
        <begin position="616"/>
        <end position="667"/>
    </location>
</feature>
<feature type="compositionally biased region" description="Basic and acidic residues" evidence="1">
    <location>
        <begin position="647"/>
        <end position="657"/>
    </location>
</feature>
<accession>A0AAV0TGP3</accession>
<feature type="compositionally biased region" description="Polar residues" evidence="1">
    <location>
        <begin position="268"/>
        <end position="280"/>
    </location>
</feature>
<dbReference type="Proteomes" id="UP001159659">
    <property type="component" value="Unassembled WGS sequence"/>
</dbReference>
<comment type="caution">
    <text evidence="2">The sequence shown here is derived from an EMBL/GenBank/DDBJ whole genome shotgun (WGS) entry which is preliminary data.</text>
</comment>
<dbReference type="AlphaFoldDB" id="A0AAV0TGP3"/>
<gene>
    <name evidence="2" type="ORF">PFR002_LOCUS4257</name>
</gene>
<proteinExistence type="predicted"/>
<feature type="region of interest" description="Disordered" evidence="1">
    <location>
        <begin position="90"/>
        <end position="139"/>
    </location>
</feature>
<name>A0AAV0TGP3_9STRA</name>
<feature type="region of interest" description="Disordered" evidence="1">
    <location>
        <begin position="1"/>
        <end position="61"/>
    </location>
</feature>
<evidence type="ECO:0000313" key="2">
    <source>
        <dbReference type="EMBL" id="CAI5721612.1"/>
    </source>
</evidence>
<feature type="compositionally biased region" description="Basic and acidic residues" evidence="1">
    <location>
        <begin position="90"/>
        <end position="106"/>
    </location>
</feature>
<evidence type="ECO:0008006" key="4">
    <source>
        <dbReference type="Google" id="ProtNLM"/>
    </source>
</evidence>
<sequence length="769" mass="85872">MVSVPGSSEDAGFYRESQDDKDVHVKKEHKTEETLEDRSPVTQEETNKGSKDRPGLGTGPVNMVKVEIFEDKPKYPPYVLVEDTLGHDAYHDPEDHQPTVKTERLRSPNKQKTKIAQSKPTKFRMKAPGNTKSIGPEKAGLASWTDADVTRAYHQRKLNAFLESDPVAKILEIRQLGQLTGPVSTLPRLQTVTDAITALVTMLREANMSQVEHMHKRLSILVGTTPATEHPPLVTPTHMRSNDSQMTLQDITVGPHMYGAAGRPEANQGPSQHLMPSSQREAAPWSPGSSSTGSVTRMPLGPTGAALLQARARSAEQEPRGLGMATRGENENHSDFQPMGNQQRKKLDFALPRDEDAGGEGPTYPVGDLQTLFDAAMARFLNERQVPRAHPNGSVAGGRPEAQRTTAHHDQHPGIQMPRGHTMTDVDMESVGSCEFDPDNMDLRGPQSMMENAALGQMPNMVPRIKLSATSDLKEFNGRDQDEDRARSWVLTVKTAFIRDQAQDDERCLVFGGLLTGPAQNWYRQLGRSYYHAKKRSKETPLDYLYRLNVLGLRAKIKIKDGSPKIQKDHVDHYILTVDDLKLAYKLTMLRLADVEELEEVLTACQRTKARRGKMLFGSNKFRQKAPALPERPRDMNRRSIHAVRTPLEDSSSKDSSPDSSENEGDLRRVYLMEKEAGRDPSVRFSKNLPTREADQHRQAVDQRPGPSSATPNTRCAYCGSKKHGDLNCWKRLTCDRCGRKGHPSDRCLFVCRAKHAGMFPEKLEKMAN</sequence>
<reference evidence="2" key="1">
    <citation type="submission" date="2022-12" db="EMBL/GenBank/DDBJ databases">
        <authorList>
            <person name="Webb A."/>
        </authorList>
    </citation>
    <scope>NUCLEOTIDE SEQUENCE</scope>
    <source>
        <strain evidence="2">Pf2</strain>
    </source>
</reference>
<feature type="region of interest" description="Disordered" evidence="1">
    <location>
        <begin position="388"/>
        <end position="420"/>
    </location>
</feature>
<feature type="region of interest" description="Disordered" evidence="1">
    <location>
        <begin position="255"/>
        <end position="342"/>
    </location>
</feature>
<feature type="compositionally biased region" description="Basic and acidic residues" evidence="1">
    <location>
        <begin position="12"/>
        <end position="54"/>
    </location>
</feature>
<dbReference type="EMBL" id="CANTFK010000661">
    <property type="protein sequence ID" value="CAI5721612.1"/>
    <property type="molecule type" value="Genomic_DNA"/>
</dbReference>
<feature type="compositionally biased region" description="Basic and acidic residues" evidence="1">
    <location>
        <begin position="690"/>
        <end position="701"/>
    </location>
</feature>
<protein>
    <recommendedName>
        <fullName evidence="4">CCHC-type domain-containing protein</fullName>
    </recommendedName>
</protein>
<feature type="region of interest" description="Disordered" evidence="1">
    <location>
        <begin position="679"/>
        <end position="714"/>
    </location>
</feature>